<feature type="repeat" description="PPR" evidence="2">
    <location>
        <begin position="124"/>
        <end position="158"/>
    </location>
</feature>
<dbReference type="PROSITE" id="PS51375">
    <property type="entry name" value="PPR"/>
    <property type="match status" value="5"/>
</dbReference>
<dbReference type="Pfam" id="PF01535">
    <property type="entry name" value="PPR"/>
    <property type="match status" value="3"/>
</dbReference>
<reference evidence="3" key="1">
    <citation type="submission" date="2021-08" db="EMBL/GenBank/DDBJ databases">
        <title>WGS assembly of Ceratopteris richardii.</title>
        <authorList>
            <person name="Marchant D.B."/>
            <person name="Chen G."/>
            <person name="Jenkins J."/>
            <person name="Shu S."/>
            <person name="Leebens-Mack J."/>
            <person name="Grimwood J."/>
            <person name="Schmutz J."/>
            <person name="Soltis P."/>
            <person name="Soltis D."/>
            <person name="Chen Z.-H."/>
        </authorList>
    </citation>
    <scope>NUCLEOTIDE SEQUENCE</scope>
    <source>
        <strain evidence="3">Whitten #5841</strain>
        <tissue evidence="3">Leaf</tissue>
    </source>
</reference>
<evidence type="ECO:0000256" key="2">
    <source>
        <dbReference type="PROSITE-ProRule" id="PRU00708"/>
    </source>
</evidence>
<dbReference type="PANTHER" id="PTHR47926">
    <property type="entry name" value="PENTATRICOPEPTIDE REPEAT-CONTAINING PROTEIN"/>
    <property type="match status" value="1"/>
</dbReference>
<dbReference type="OrthoDB" id="185373at2759"/>
<dbReference type="InterPro" id="IPR011990">
    <property type="entry name" value="TPR-like_helical_dom_sf"/>
</dbReference>
<dbReference type="InterPro" id="IPR046960">
    <property type="entry name" value="PPR_At4g14850-like_plant"/>
</dbReference>
<dbReference type="PANTHER" id="PTHR47926:SF533">
    <property type="entry name" value="DYW DOMAIN-CONTAINING PROTEIN"/>
    <property type="match status" value="1"/>
</dbReference>
<feature type="repeat" description="PPR" evidence="2">
    <location>
        <begin position="225"/>
        <end position="259"/>
    </location>
</feature>
<evidence type="ECO:0000313" key="4">
    <source>
        <dbReference type="Proteomes" id="UP000825935"/>
    </source>
</evidence>
<dbReference type="FunFam" id="1.25.40.10:FF:000344">
    <property type="entry name" value="Pentatricopeptide repeat-containing protein"/>
    <property type="match status" value="1"/>
</dbReference>
<dbReference type="FunFam" id="1.25.40.10:FF:000343">
    <property type="entry name" value="Pentatricopeptide repeat-containing protein At3g58590"/>
    <property type="match status" value="1"/>
</dbReference>
<name>A0A8T2V616_CERRI</name>
<dbReference type="GO" id="GO:0003723">
    <property type="term" value="F:RNA binding"/>
    <property type="evidence" value="ECO:0007669"/>
    <property type="project" value="InterPro"/>
</dbReference>
<evidence type="ECO:0000313" key="3">
    <source>
        <dbReference type="EMBL" id="KAH7441314.1"/>
    </source>
</evidence>
<sequence length="700" mass="77489">MALAKCGAIEDACHIYSLLPCLSVFAWSSIISAYADSQRGLEAVEAWQRMHNESVEPDSFAFLSLFKACASIPDIKKGRVLHALARWEGFSSNIFVGNAIVSMYANHGLLPEAQQAFDELSHRTSVSWNLLISGCVQQGEWHKALDLHRQMQVDGAELDSFTFVSLFKACGSIPDLSFGRELHAHAKAKGLDSNPFVGNTIMCMYNKCGDLRGAEDAFCVLSGWDVFSWTCMLSAYVDHGEDESALLLYRQMCNEGIIPDDATFTVVLQACSMLAEKSDSGSALHRARRESLLQLAWALRADIHRSNRCLDVTVATAFVFLYGKCGSLSAAENTFSSIEHPDQAAWNAMLSAYIHNKQEEFALHLYVHMQKQDNSPNVITLVTVLHACGVLVEKSRLYGNGGRCNSIFMEIARSIHMDVCTQGFESDQSIANTLISVYGKCGVIVEADCIFNSTLEFDVVSWNAMLSGCVGLGQGEKALYLFEKMQGTHVIPDEVTYMAVCQASAKTGSLHICKHVHFIVLCVGYDSILAVQVTFMDTYGSLGRIVDAQAVFDCLLQPNDVSWNACMASQALVDIKTSISMLELMNQSMVRPNAVTLTSILSVCSHWGLVEDGFWYIYYMIGNNNISLEQTHLKLMIDILGRAEDFKRINWLLHYMPMYSDPVIWLSVLDICVSHGNFELGKQALDHVSLCRSQESGSFS</sequence>
<organism evidence="3 4">
    <name type="scientific">Ceratopteris richardii</name>
    <name type="common">Triangle waterfern</name>
    <dbReference type="NCBI Taxonomy" id="49495"/>
    <lineage>
        <taxon>Eukaryota</taxon>
        <taxon>Viridiplantae</taxon>
        <taxon>Streptophyta</taxon>
        <taxon>Embryophyta</taxon>
        <taxon>Tracheophyta</taxon>
        <taxon>Polypodiopsida</taxon>
        <taxon>Polypodiidae</taxon>
        <taxon>Polypodiales</taxon>
        <taxon>Pteridineae</taxon>
        <taxon>Pteridaceae</taxon>
        <taxon>Parkerioideae</taxon>
        <taxon>Ceratopteris</taxon>
    </lineage>
</organism>
<dbReference type="Gene3D" id="1.25.40.10">
    <property type="entry name" value="Tetratricopeptide repeat domain"/>
    <property type="match status" value="6"/>
</dbReference>
<comment type="caution">
    <text evidence="3">The sequence shown here is derived from an EMBL/GenBank/DDBJ whole genome shotgun (WGS) entry which is preliminary data.</text>
</comment>
<dbReference type="EMBL" id="CM035408">
    <property type="protein sequence ID" value="KAH7441314.1"/>
    <property type="molecule type" value="Genomic_DNA"/>
</dbReference>
<keyword evidence="1" id="KW-0677">Repeat</keyword>
<protein>
    <recommendedName>
        <fullName evidence="5">Pentatricopeptide repeat-containing protein</fullName>
    </recommendedName>
</protein>
<dbReference type="GO" id="GO:0009451">
    <property type="term" value="P:RNA modification"/>
    <property type="evidence" value="ECO:0007669"/>
    <property type="project" value="InterPro"/>
</dbReference>
<dbReference type="NCBIfam" id="TIGR00756">
    <property type="entry name" value="PPR"/>
    <property type="match status" value="5"/>
</dbReference>
<keyword evidence="4" id="KW-1185">Reference proteome</keyword>
<dbReference type="Proteomes" id="UP000825935">
    <property type="component" value="Chromosome 3"/>
</dbReference>
<dbReference type="AlphaFoldDB" id="A0A8T2V616"/>
<evidence type="ECO:0008006" key="5">
    <source>
        <dbReference type="Google" id="ProtNLM"/>
    </source>
</evidence>
<dbReference type="Pfam" id="PF13041">
    <property type="entry name" value="PPR_2"/>
    <property type="match status" value="4"/>
</dbReference>
<proteinExistence type="predicted"/>
<gene>
    <name evidence="3" type="ORF">KP509_03G033600</name>
</gene>
<evidence type="ECO:0000256" key="1">
    <source>
        <dbReference type="ARBA" id="ARBA00022737"/>
    </source>
</evidence>
<dbReference type="InterPro" id="IPR002885">
    <property type="entry name" value="PPR_rpt"/>
</dbReference>
<feature type="repeat" description="PPR" evidence="2">
    <location>
        <begin position="23"/>
        <end position="57"/>
    </location>
</feature>
<accession>A0A8T2V616</accession>
<feature type="repeat" description="PPR" evidence="2">
    <location>
        <begin position="458"/>
        <end position="492"/>
    </location>
</feature>
<feature type="repeat" description="PPR" evidence="2">
    <location>
        <begin position="342"/>
        <end position="376"/>
    </location>
</feature>